<organism evidence="4 5">
    <name type="scientific">Clytia hemisphaerica</name>
    <dbReference type="NCBI Taxonomy" id="252671"/>
    <lineage>
        <taxon>Eukaryota</taxon>
        <taxon>Metazoa</taxon>
        <taxon>Cnidaria</taxon>
        <taxon>Hydrozoa</taxon>
        <taxon>Hydroidolina</taxon>
        <taxon>Leptothecata</taxon>
        <taxon>Obeliida</taxon>
        <taxon>Clytiidae</taxon>
        <taxon>Clytia</taxon>
    </lineage>
</organism>
<name>A0A7M5X825_9CNID</name>
<dbReference type="Pfam" id="PF05729">
    <property type="entry name" value="NACHT"/>
    <property type="match status" value="1"/>
</dbReference>
<feature type="domain" description="NACHT" evidence="3">
    <location>
        <begin position="313"/>
        <end position="479"/>
    </location>
</feature>
<dbReference type="RefSeq" id="XP_066932774.1">
    <property type="nucleotide sequence ID" value="XM_067076673.1"/>
</dbReference>
<dbReference type="InterPro" id="IPR011990">
    <property type="entry name" value="TPR-like_helical_dom_sf"/>
</dbReference>
<dbReference type="Gene3D" id="1.25.40.10">
    <property type="entry name" value="Tetratricopeptide repeat domain"/>
    <property type="match status" value="1"/>
</dbReference>
<evidence type="ECO:0000259" key="3">
    <source>
        <dbReference type="Pfam" id="PF05729"/>
    </source>
</evidence>
<evidence type="ECO:0000256" key="2">
    <source>
        <dbReference type="SAM" id="MobiDB-lite"/>
    </source>
</evidence>
<keyword evidence="1" id="KW-0677">Repeat</keyword>
<dbReference type="PANTHER" id="PTHR19860">
    <property type="entry name" value="DDB1- AND CUL4-ASSOCIATED FACTOR 12-RELATED"/>
    <property type="match status" value="1"/>
</dbReference>
<dbReference type="EnsemblMetazoa" id="CLYHEMT019299.1">
    <property type="protein sequence ID" value="CLYHEMP019299.1"/>
    <property type="gene ID" value="CLYHEMG019299"/>
</dbReference>
<protein>
    <recommendedName>
        <fullName evidence="3">NACHT domain-containing protein</fullName>
    </recommendedName>
</protein>
<dbReference type="GeneID" id="136820489"/>
<sequence length="1071" mass="122623">MAEISYADAAKTMPENVEEMWELVEKTSLKESFEVLPVKNRRGWRTIRIFVSSTFKDFLNEREILVKELFPDLRLWCEERKLRLIECDLKWGVPIGTTGSETIQICLGELDRCCEENHVPFFLNLCAERVGWIPTSEELTANLTFHYGWVHGLSITEMEIVHGALRKMNPNALFMIREADSLEGLPDHIVEAFKESNERSVEKLSMLKTKVAEAFPSNHHFYQVKGNYVKDDDNRENVTFEGLNGDFYQKVFSFFKERIEMLYPLEDSPEDPIEVQREAHLTFMETRSKSVLGRDQQLGEIQYYIRNDQTNSPLVLVGQSGAGKSSIIARSARDVCDMIDDGQLSGKVFVHFVGATPGSTDLVSFLKRIVAELSPDNKESISDLQGYVQLVCRLLSKEEIGPVYLFIDAINQMDEDKQYYLARWLPCQLAQNIRVVISTIEKTDTHQILTKFVPTPKEIACGPLDETAREEIVRNILRDYTKELHLDQMRLLISKKGSSNPLWLAVACEELRVEAVFETVTSMIEAFPNELIDMEVNLINRLVRGENGDQIKSALLLLEVSRHGLLETELMELLAEKNLHLVGSTFEEGNENGKVKPGCKNTIPARDWAIIYRNIKQLLRPCGNLGDGRLDFYHRSLSKAVRKQFLSGSPGEQKKHVYEHWHRVLADYFEKATDDDRRAEELPYHLEQLSDSARLEKCLIDWNIFNRLYDEHFAVELIRFWKAAGGYEAAAHRYTDSLAQLKETEISRTEFSEQQYKVANFLKAGGQFRQAHAMMLESIAIEETENTVKIDPFRVAQMCHWTAYCKRALSFKEPTSEEKIKSFEEAIETYHKSNAFLDGLTCEESEVLRGRSNCGMAHVMLKISDEKKTHDSDEFQSIAAPLIKSSVDVLEKYNAIRYLIDALGTQSLVVPNGPEFFEEKKRIRMRALDLCLRTFGEVHDLFVTKSRNFGAILKKADDYESAYDWYHRSLVASTKLYGPEHSYTQLVQKDLQDPVFTEIAERRFRGAEETKLPLAVGYESPENNDEQIGKNPGNESGKKNETGASDDENEPNGAKLEIAERTDRSGMCCFL</sequence>
<dbReference type="InterPro" id="IPR051191">
    <property type="entry name" value="DCAF12"/>
</dbReference>
<evidence type="ECO:0000313" key="4">
    <source>
        <dbReference type="EnsemblMetazoa" id="CLYHEMP019299.2"/>
    </source>
</evidence>
<evidence type="ECO:0000256" key="1">
    <source>
        <dbReference type="ARBA" id="ARBA00022737"/>
    </source>
</evidence>
<dbReference type="Proteomes" id="UP000594262">
    <property type="component" value="Unplaced"/>
</dbReference>
<keyword evidence="5" id="KW-1185">Reference proteome</keyword>
<dbReference type="SUPFAM" id="SSF52540">
    <property type="entry name" value="P-loop containing nucleoside triphosphate hydrolases"/>
    <property type="match status" value="1"/>
</dbReference>
<dbReference type="RefSeq" id="XP_066932775.1">
    <property type="nucleotide sequence ID" value="XM_067076674.1"/>
</dbReference>
<dbReference type="PANTHER" id="PTHR19860:SF14">
    <property type="entry name" value="DUF4062 DOMAIN-CONTAINING PROTEIN"/>
    <property type="match status" value="1"/>
</dbReference>
<proteinExistence type="predicted"/>
<dbReference type="AlphaFoldDB" id="A0A7M5X825"/>
<dbReference type="RefSeq" id="XP_066932773.1">
    <property type="nucleotide sequence ID" value="XM_067076672.1"/>
</dbReference>
<accession>A0A7M5X825</accession>
<dbReference type="GO" id="GO:0080008">
    <property type="term" value="C:Cul4-RING E3 ubiquitin ligase complex"/>
    <property type="evidence" value="ECO:0007669"/>
    <property type="project" value="TreeGrafter"/>
</dbReference>
<dbReference type="EnsemblMetazoa" id="CLYHEMT019299.2">
    <property type="protein sequence ID" value="CLYHEMP019299.2"/>
    <property type="gene ID" value="CLYHEMG019299"/>
</dbReference>
<dbReference type="OrthoDB" id="2325716at2759"/>
<dbReference type="Gene3D" id="3.40.50.300">
    <property type="entry name" value="P-loop containing nucleotide triphosphate hydrolases"/>
    <property type="match status" value="1"/>
</dbReference>
<feature type="region of interest" description="Disordered" evidence="2">
    <location>
        <begin position="1013"/>
        <end position="1071"/>
    </location>
</feature>
<reference evidence="4" key="1">
    <citation type="submission" date="2021-01" db="UniProtKB">
        <authorList>
            <consortium name="EnsemblMetazoa"/>
        </authorList>
    </citation>
    <scope>IDENTIFICATION</scope>
</reference>
<dbReference type="InterPro" id="IPR027417">
    <property type="entry name" value="P-loop_NTPase"/>
</dbReference>
<dbReference type="InterPro" id="IPR007111">
    <property type="entry name" value="NACHT_NTPase"/>
</dbReference>
<evidence type="ECO:0000313" key="5">
    <source>
        <dbReference type="Proteomes" id="UP000594262"/>
    </source>
</evidence>